<sequence>MSLTSAQAELETTVSALEDAITELVMIVHEDRPAASQVAIVDHLAEVVSELQADAVLAGQRLHQLTDPRQLADRLPYVDQALAACAGTYWCELRSFARINELRRTAASRGVEWRTWQRSIELSLLRCEAPVLRAQAAVRSAWQELGELLAHYLRPPIAAPPPVPVTEPDTGRAETVPHPRPATVEKPQMSTRRSS</sequence>
<reference evidence="3" key="1">
    <citation type="journal article" date="2019" name="Int. J. Syst. Evol. Microbiol.">
        <title>The Global Catalogue of Microorganisms (GCM) 10K type strain sequencing project: providing services to taxonomists for standard genome sequencing and annotation.</title>
        <authorList>
            <consortium name="The Broad Institute Genomics Platform"/>
            <consortium name="The Broad Institute Genome Sequencing Center for Infectious Disease"/>
            <person name="Wu L."/>
            <person name="Ma J."/>
        </authorList>
    </citation>
    <scope>NUCLEOTIDE SEQUENCE [LARGE SCALE GENOMIC DNA]</scope>
    <source>
        <strain evidence="3">CGMCC 4.7371</strain>
    </source>
</reference>
<accession>A0ABQ2N5K8</accession>
<comment type="caution">
    <text evidence="2">The sequence shown here is derived from an EMBL/GenBank/DDBJ whole genome shotgun (WGS) entry which is preliminary data.</text>
</comment>
<gene>
    <name evidence="2" type="ORF">GCM10011584_00720</name>
</gene>
<proteinExistence type="predicted"/>
<evidence type="ECO:0000313" key="3">
    <source>
        <dbReference type="Proteomes" id="UP000655410"/>
    </source>
</evidence>
<feature type="region of interest" description="Disordered" evidence="1">
    <location>
        <begin position="159"/>
        <end position="195"/>
    </location>
</feature>
<evidence type="ECO:0008006" key="4">
    <source>
        <dbReference type="Google" id="ProtNLM"/>
    </source>
</evidence>
<evidence type="ECO:0000256" key="1">
    <source>
        <dbReference type="SAM" id="MobiDB-lite"/>
    </source>
</evidence>
<dbReference type="RefSeq" id="WP_188781816.1">
    <property type="nucleotide sequence ID" value="NZ_BMNI01000001.1"/>
</dbReference>
<dbReference type="Proteomes" id="UP000655410">
    <property type="component" value="Unassembled WGS sequence"/>
</dbReference>
<name>A0ABQ2N5K8_9ACTN</name>
<dbReference type="EMBL" id="BMNI01000001">
    <property type="protein sequence ID" value="GGO84059.1"/>
    <property type="molecule type" value="Genomic_DNA"/>
</dbReference>
<evidence type="ECO:0000313" key="2">
    <source>
        <dbReference type="EMBL" id="GGO84059.1"/>
    </source>
</evidence>
<keyword evidence="3" id="KW-1185">Reference proteome</keyword>
<protein>
    <recommendedName>
        <fullName evidence="4">DUF222 domain-containing protein</fullName>
    </recommendedName>
</protein>
<organism evidence="2 3">
    <name type="scientific">Nocardioides phosphati</name>
    <dbReference type="NCBI Taxonomy" id="1867775"/>
    <lineage>
        <taxon>Bacteria</taxon>
        <taxon>Bacillati</taxon>
        <taxon>Actinomycetota</taxon>
        <taxon>Actinomycetes</taxon>
        <taxon>Propionibacteriales</taxon>
        <taxon>Nocardioidaceae</taxon>
        <taxon>Nocardioides</taxon>
    </lineage>
</organism>